<dbReference type="Proteomes" id="UP000247973">
    <property type="component" value="Unassembled WGS sequence"/>
</dbReference>
<evidence type="ECO:0000313" key="3">
    <source>
        <dbReference type="Proteomes" id="UP000247973"/>
    </source>
</evidence>
<dbReference type="InterPro" id="IPR019080">
    <property type="entry name" value="YqaJ_viral_recombinase"/>
</dbReference>
<keyword evidence="3" id="KW-1185">Reference proteome</keyword>
<protein>
    <submittedName>
        <fullName evidence="2">YqaJ-like recombinase protein</fullName>
    </submittedName>
</protein>
<organism evidence="2 3">
    <name type="scientific">Dysgonomonas alginatilytica</name>
    <dbReference type="NCBI Taxonomy" id="1605892"/>
    <lineage>
        <taxon>Bacteria</taxon>
        <taxon>Pseudomonadati</taxon>
        <taxon>Bacteroidota</taxon>
        <taxon>Bacteroidia</taxon>
        <taxon>Bacteroidales</taxon>
        <taxon>Dysgonomonadaceae</taxon>
        <taxon>Dysgonomonas</taxon>
    </lineage>
</organism>
<reference evidence="2 3" key="1">
    <citation type="submission" date="2018-03" db="EMBL/GenBank/DDBJ databases">
        <title>Genomic Encyclopedia of Archaeal and Bacterial Type Strains, Phase II (KMG-II): from individual species to whole genera.</title>
        <authorList>
            <person name="Goeker M."/>
        </authorList>
    </citation>
    <scope>NUCLEOTIDE SEQUENCE [LARGE SCALE GENOMIC DNA]</scope>
    <source>
        <strain evidence="2 3">DSM 100214</strain>
    </source>
</reference>
<dbReference type="EMBL" id="QICL01000004">
    <property type="protein sequence ID" value="PXV66911.1"/>
    <property type="molecule type" value="Genomic_DNA"/>
</dbReference>
<dbReference type="RefSeq" id="WP_110309867.1">
    <property type="nucleotide sequence ID" value="NZ_QICL01000004.1"/>
</dbReference>
<dbReference type="SUPFAM" id="SSF52980">
    <property type="entry name" value="Restriction endonuclease-like"/>
    <property type="match status" value="1"/>
</dbReference>
<comment type="caution">
    <text evidence="2">The sequence shown here is derived from an EMBL/GenBank/DDBJ whole genome shotgun (WGS) entry which is preliminary data.</text>
</comment>
<name>A0A2V3PTP9_9BACT</name>
<dbReference type="Gene3D" id="3.90.320.10">
    <property type="match status" value="1"/>
</dbReference>
<evidence type="ECO:0000313" key="2">
    <source>
        <dbReference type="EMBL" id="PXV66911.1"/>
    </source>
</evidence>
<dbReference type="AlphaFoldDB" id="A0A2V3PTP9"/>
<gene>
    <name evidence="2" type="ORF">CLV62_104172</name>
</gene>
<accession>A0A2V3PTP9</accession>
<dbReference type="Pfam" id="PF09588">
    <property type="entry name" value="YqaJ"/>
    <property type="match status" value="1"/>
</dbReference>
<evidence type="ECO:0000259" key="1">
    <source>
        <dbReference type="Pfam" id="PF09588"/>
    </source>
</evidence>
<feature type="domain" description="YqaJ viral recombinase" evidence="1">
    <location>
        <begin position="13"/>
        <end position="149"/>
    </location>
</feature>
<dbReference type="OrthoDB" id="1245848at2"/>
<dbReference type="InterPro" id="IPR011604">
    <property type="entry name" value="PDDEXK-like_dom_sf"/>
</dbReference>
<proteinExistence type="predicted"/>
<dbReference type="InterPro" id="IPR011335">
    <property type="entry name" value="Restrct_endonuc-II-like"/>
</dbReference>
<sequence>MKIYKDLQQQSDEWFMLKYGKIGGSALKHLMVSKPVHESAIYNDLLSARFEDYEYEEAFTSRDMERGNMYEPLARAEYERVHNVTVEQYGWIEMNNGIAGLSPDGIIGTKLDRAIEIKCPNRITHTAYLRNPLSMVEEYVWQVVMYFTVLDKLKTLHFISYRPENRATPLLVYNVTRDTIVQVSAKETDTIGNLVKKAKYKLKQLEATLEKDVAFLLPKF</sequence>